<protein>
    <submittedName>
        <fullName evidence="10">Protein kinase domain-containing protein</fullName>
    </submittedName>
</protein>
<dbReference type="AlphaFoldDB" id="A0A1I8HS58"/>
<dbReference type="InterPro" id="IPR000719">
    <property type="entry name" value="Prot_kinase_dom"/>
</dbReference>
<dbReference type="Pfam" id="PF00069">
    <property type="entry name" value="Pkinase"/>
    <property type="match status" value="2"/>
</dbReference>
<organism evidence="9 10">
    <name type="scientific">Macrostomum lignano</name>
    <dbReference type="NCBI Taxonomy" id="282301"/>
    <lineage>
        <taxon>Eukaryota</taxon>
        <taxon>Metazoa</taxon>
        <taxon>Spiralia</taxon>
        <taxon>Lophotrochozoa</taxon>
        <taxon>Platyhelminthes</taxon>
        <taxon>Rhabditophora</taxon>
        <taxon>Macrostomorpha</taxon>
        <taxon>Macrostomida</taxon>
        <taxon>Macrostomidae</taxon>
        <taxon>Macrostomum</taxon>
    </lineage>
</organism>
<dbReference type="PANTHER" id="PTHR24353:SF111">
    <property type="match status" value="1"/>
</dbReference>
<dbReference type="Gene3D" id="1.10.510.10">
    <property type="entry name" value="Transferase(Phosphotransferase) domain 1"/>
    <property type="match status" value="1"/>
</dbReference>
<evidence type="ECO:0000256" key="1">
    <source>
        <dbReference type="ARBA" id="ARBA00022527"/>
    </source>
</evidence>
<dbReference type="SMART" id="SM00220">
    <property type="entry name" value="S_TKc"/>
    <property type="match status" value="1"/>
</dbReference>
<dbReference type="Proteomes" id="UP000095280">
    <property type="component" value="Unplaced"/>
</dbReference>
<keyword evidence="5" id="KW-0067">ATP-binding</keyword>
<dbReference type="GO" id="GO:0005524">
    <property type="term" value="F:ATP binding"/>
    <property type="evidence" value="ECO:0007669"/>
    <property type="project" value="UniProtKB-KW"/>
</dbReference>
<feature type="domain" description="AGC-kinase C-terminal" evidence="8">
    <location>
        <begin position="172"/>
        <end position="222"/>
    </location>
</feature>
<proteinExistence type="predicted"/>
<dbReference type="SUPFAM" id="SSF56112">
    <property type="entry name" value="Protein kinase-like (PK-like)"/>
    <property type="match status" value="1"/>
</dbReference>
<keyword evidence="9" id="KW-1185">Reference proteome</keyword>
<accession>A0A1I8HS58</accession>
<reference evidence="10" key="1">
    <citation type="submission" date="2016-11" db="UniProtKB">
        <authorList>
            <consortium name="WormBaseParasite"/>
        </authorList>
    </citation>
    <scope>IDENTIFICATION</scope>
</reference>
<dbReference type="InterPro" id="IPR011009">
    <property type="entry name" value="Kinase-like_dom_sf"/>
</dbReference>
<evidence type="ECO:0000256" key="2">
    <source>
        <dbReference type="ARBA" id="ARBA00022679"/>
    </source>
</evidence>
<feature type="region of interest" description="Disordered" evidence="6">
    <location>
        <begin position="201"/>
        <end position="222"/>
    </location>
</feature>
<evidence type="ECO:0000256" key="3">
    <source>
        <dbReference type="ARBA" id="ARBA00022741"/>
    </source>
</evidence>
<dbReference type="InterPro" id="IPR000961">
    <property type="entry name" value="AGC-kinase_C"/>
</dbReference>
<evidence type="ECO:0000313" key="10">
    <source>
        <dbReference type="WBParaSite" id="maker-uti_cns_0007642-snap-gene-0.3-mRNA-1"/>
    </source>
</evidence>
<keyword evidence="1" id="KW-0723">Serine/threonine-protein kinase</keyword>
<name>A0A1I8HS58_9PLAT</name>
<keyword evidence="4" id="KW-0418">Kinase</keyword>
<keyword evidence="2" id="KW-0808">Transferase</keyword>
<feature type="compositionally biased region" description="Basic and acidic residues" evidence="6">
    <location>
        <begin position="207"/>
        <end position="222"/>
    </location>
</feature>
<evidence type="ECO:0000313" key="9">
    <source>
        <dbReference type="Proteomes" id="UP000095280"/>
    </source>
</evidence>
<dbReference type="Gene3D" id="3.30.200.20">
    <property type="entry name" value="Phosphorylase Kinase, domain 1"/>
    <property type="match status" value="1"/>
</dbReference>
<dbReference type="PROSITE" id="PS51285">
    <property type="entry name" value="AGC_KINASE_CTER"/>
    <property type="match status" value="1"/>
</dbReference>
<sequence>MLMESCLGGELWDILRDKQLRRFHHRFYIGCVVEALQYLHRKGIVYRDLKPRTCCWTPRATARSPTSASPSESALARRLGPSAAPEYVPPEVILNKGHDLTADFWSLGVLMFELLTGTPPFTASDPMKTYNIILKGIDAVDFPRRISRNAQNLRLGVGRGGVMEVSKHIWFEGFNWAGMNSKTLTPPILPKVSSAVDASNFDEYPADNEHPPDDVSGWDKDF</sequence>
<evidence type="ECO:0000256" key="5">
    <source>
        <dbReference type="ARBA" id="ARBA00022840"/>
    </source>
</evidence>
<keyword evidence="3" id="KW-0547">Nucleotide-binding</keyword>
<evidence type="ECO:0000259" key="8">
    <source>
        <dbReference type="PROSITE" id="PS51285"/>
    </source>
</evidence>
<dbReference type="PROSITE" id="PS50011">
    <property type="entry name" value="PROTEIN_KINASE_DOM"/>
    <property type="match status" value="1"/>
</dbReference>
<dbReference type="SMART" id="SM00133">
    <property type="entry name" value="S_TK_X"/>
    <property type="match status" value="1"/>
</dbReference>
<evidence type="ECO:0000259" key="7">
    <source>
        <dbReference type="PROSITE" id="PS50011"/>
    </source>
</evidence>
<evidence type="ECO:0000256" key="4">
    <source>
        <dbReference type="ARBA" id="ARBA00022777"/>
    </source>
</evidence>
<dbReference type="WBParaSite" id="maker-uti_cns_0007642-snap-gene-0.3-mRNA-1">
    <property type="protein sequence ID" value="maker-uti_cns_0007642-snap-gene-0.3-mRNA-1"/>
    <property type="gene ID" value="maker-uti_cns_0007642-snap-gene-0.3"/>
</dbReference>
<feature type="domain" description="Protein kinase" evidence="7">
    <location>
        <begin position="1"/>
        <end position="171"/>
    </location>
</feature>
<dbReference type="GO" id="GO:0004674">
    <property type="term" value="F:protein serine/threonine kinase activity"/>
    <property type="evidence" value="ECO:0007669"/>
    <property type="project" value="UniProtKB-KW"/>
</dbReference>
<evidence type="ECO:0000256" key="6">
    <source>
        <dbReference type="SAM" id="MobiDB-lite"/>
    </source>
</evidence>
<dbReference type="PANTHER" id="PTHR24353">
    <property type="entry name" value="CYCLIC NUCLEOTIDE-DEPENDENT PROTEIN KINASE"/>
    <property type="match status" value="1"/>
</dbReference>